<dbReference type="CDD" id="cd08168">
    <property type="entry name" value="Cytochrom_C3"/>
    <property type="match status" value="1"/>
</dbReference>
<dbReference type="SUPFAM" id="SSF48452">
    <property type="entry name" value="TPR-like"/>
    <property type="match status" value="1"/>
</dbReference>
<dbReference type="Gene3D" id="3.90.10.10">
    <property type="entry name" value="Cytochrome C3"/>
    <property type="match status" value="1"/>
</dbReference>
<proteinExistence type="predicted"/>
<evidence type="ECO:0000259" key="4">
    <source>
        <dbReference type="Pfam" id="PF13435"/>
    </source>
</evidence>
<feature type="domain" description="Doubled CXXCH motif" evidence="3">
    <location>
        <begin position="294"/>
        <end position="326"/>
    </location>
</feature>
<dbReference type="InterPro" id="IPR011990">
    <property type="entry name" value="TPR-like_helical_dom_sf"/>
</dbReference>
<reference evidence="5 6" key="1">
    <citation type="submission" date="2020-08" db="EMBL/GenBank/DDBJ databases">
        <title>Genomic Encyclopedia of Type Strains, Phase IV (KMG-V): Genome sequencing to study the core and pangenomes of soil and plant-associated prokaryotes.</title>
        <authorList>
            <person name="Whitman W."/>
        </authorList>
    </citation>
    <scope>NUCLEOTIDE SEQUENCE [LARGE SCALE GENOMIC DNA]</scope>
    <source>
        <strain evidence="5 6">X5P2</strain>
    </source>
</reference>
<dbReference type="InterPro" id="IPR036280">
    <property type="entry name" value="Multihaem_cyt_sf"/>
</dbReference>
<gene>
    <name evidence="5" type="ORF">HDF14_001587</name>
</gene>
<dbReference type="InterPro" id="IPR019734">
    <property type="entry name" value="TPR_rpt"/>
</dbReference>
<feature type="chain" id="PRO_5040808196" evidence="2">
    <location>
        <begin position="25"/>
        <end position="555"/>
    </location>
</feature>
<accession>A0A9X0U329</accession>
<organism evidence="5 6">
    <name type="scientific">Tunturiibacter gelidiferens</name>
    <dbReference type="NCBI Taxonomy" id="3069689"/>
    <lineage>
        <taxon>Bacteria</taxon>
        <taxon>Pseudomonadati</taxon>
        <taxon>Acidobacteriota</taxon>
        <taxon>Terriglobia</taxon>
        <taxon>Terriglobales</taxon>
        <taxon>Acidobacteriaceae</taxon>
        <taxon>Tunturiibacter</taxon>
    </lineage>
</organism>
<dbReference type="Pfam" id="PF13435">
    <property type="entry name" value="Cytochrome_C554"/>
    <property type="match status" value="1"/>
</dbReference>
<dbReference type="RefSeq" id="WP_183975092.1">
    <property type="nucleotide sequence ID" value="NZ_JACHEB010000003.1"/>
</dbReference>
<evidence type="ECO:0000256" key="2">
    <source>
        <dbReference type="SAM" id="SignalP"/>
    </source>
</evidence>
<evidence type="ECO:0000259" key="3">
    <source>
        <dbReference type="Pfam" id="PF09699"/>
    </source>
</evidence>
<dbReference type="Pfam" id="PF09699">
    <property type="entry name" value="Paired_CXXCH_1"/>
    <property type="match status" value="1"/>
</dbReference>
<feature type="domain" description="Cytochrome c-552/4" evidence="4">
    <location>
        <begin position="156"/>
        <end position="199"/>
    </location>
</feature>
<dbReference type="AlphaFoldDB" id="A0A9X0U329"/>
<feature type="signal peptide" evidence="2">
    <location>
        <begin position="1"/>
        <end position="24"/>
    </location>
</feature>
<evidence type="ECO:0000313" key="5">
    <source>
        <dbReference type="EMBL" id="MBB5327981.1"/>
    </source>
</evidence>
<dbReference type="PANTHER" id="PTHR35038">
    <property type="entry name" value="DISSIMILATORY SULFITE REDUCTASE SIRA"/>
    <property type="match status" value="1"/>
</dbReference>
<dbReference type="SUPFAM" id="SSF48695">
    <property type="entry name" value="Multiheme cytochromes"/>
    <property type="match status" value="1"/>
</dbReference>
<dbReference type="PANTHER" id="PTHR35038:SF8">
    <property type="entry name" value="C-TYPE POLYHEME CYTOCHROME OMCC"/>
    <property type="match status" value="1"/>
</dbReference>
<evidence type="ECO:0000256" key="1">
    <source>
        <dbReference type="ARBA" id="ARBA00022729"/>
    </source>
</evidence>
<protein>
    <submittedName>
        <fullName evidence="5">CXXCH cytochrome family protein</fullName>
    </submittedName>
</protein>
<name>A0A9X0U329_9BACT</name>
<dbReference type="Proteomes" id="UP000535182">
    <property type="component" value="Unassembled WGS sequence"/>
</dbReference>
<comment type="caution">
    <text evidence="5">The sequence shown here is derived from an EMBL/GenBank/DDBJ whole genome shotgun (WGS) entry which is preliminary data.</text>
</comment>
<keyword evidence="1 2" id="KW-0732">Signal</keyword>
<dbReference type="InterPro" id="IPR023155">
    <property type="entry name" value="Cyt_c-552/4"/>
</dbReference>
<dbReference type="Gene3D" id="1.25.40.10">
    <property type="entry name" value="Tetratricopeptide repeat domain"/>
    <property type="match status" value="1"/>
</dbReference>
<dbReference type="SMART" id="SM00028">
    <property type="entry name" value="TPR"/>
    <property type="match status" value="3"/>
</dbReference>
<sequence>MFLRRLLRALPLFLLAVFSLRGLPQDKAATPVRDADAVCSQCHRTIFETYLKTPMANASGLAGERLTPGSFRHAPSGVIYTVSNQAHPTLDYTLPTAPPIKIKERLYYFLGSGHLGLTYLYSKNGYLLESPIAYYANLKGYAMKPGFQRSRELPAALTLNPSCLRCHMSSVNKQVEGTDNLYRGLPFEYVGITCESCHGDSREHVASSGRTAVVNPVTLSPAKRDSICSVCHLEGDTSVERRDRSVLDFRPGADLTDFMSYFVYAGENTTQRAVSEIEQFQSSRCRIASGPGMSCMTCHNPHASPTAEERTNFYRAKCLTCHAQDKYVAEHYVATRDCTSCHMPKTGAQNIPHVAWTDHRIRQHPGQPDLETVPARTPELIPILASTSKSRDLALAYYNLVVVKGLTTERSRAWQMLSVAEKSDPEDPAVLRALGIIAQLNQDDAHAKTYYQDVLKKDPENLTAATNLGTLLARAGDLQAAADSWQRAFRQNADIPALGQNLAKAQCMLGSKEAAEDTLRTVLVYSPGMGEVRHTLTALEDGSRSCPAPEAKENR</sequence>
<dbReference type="InterPro" id="IPR051829">
    <property type="entry name" value="Multiheme_Cytochr_ET"/>
</dbReference>
<evidence type="ECO:0000313" key="6">
    <source>
        <dbReference type="Proteomes" id="UP000535182"/>
    </source>
</evidence>
<dbReference type="EMBL" id="JACHEB010000003">
    <property type="protein sequence ID" value="MBB5327981.1"/>
    <property type="molecule type" value="Genomic_DNA"/>
</dbReference>
<dbReference type="Gene3D" id="1.10.1130.10">
    <property type="entry name" value="Flavocytochrome C3, Chain A"/>
    <property type="match status" value="1"/>
</dbReference>
<keyword evidence="6" id="KW-1185">Reference proteome</keyword>
<dbReference type="InterPro" id="IPR010177">
    <property type="entry name" value="Paired_CXXCH_1"/>
</dbReference>